<proteinExistence type="predicted"/>
<dbReference type="AlphaFoldDB" id="A0A378R1A0"/>
<dbReference type="Gene3D" id="1.20.5.170">
    <property type="match status" value="1"/>
</dbReference>
<evidence type="ECO:0000313" key="2">
    <source>
        <dbReference type="Proteomes" id="UP000254065"/>
    </source>
</evidence>
<dbReference type="RefSeq" id="WP_029102007.1">
    <property type="nucleotide sequence ID" value="NZ_UGQB01000004.1"/>
</dbReference>
<dbReference type="InterPro" id="IPR009951">
    <property type="entry name" value="Host-nuc_inhib_Gam"/>
</dbReference>
<dbReference type="GO" id="GO:0003690">
    <property type="term" value="F:double-stranded DNA binding"/>
    <property type="evidence" value="ECO:0007669"/>
    <property type="project" value="InterPro"/>
</dbReference>
<protein>
    <submittedName>
        <fullName evidence="1">Mu-like prophage host-nuclease inhibitor protein Gam</fullName>
    </submittedName>
</protein>
<dbReference type="Proteomes" id="UP000254065">
    <property type="component" value="Unassembled WGS sequence"/>
</dbReference>
<organism evidence="1 2">
    <name type="scientific">Moraxella caprae</name>
    <dbReference type="NCBI Taxonomy" id="90240"/>
    <lineage>
        <taxon>Bacteria</taxon>
        <taxon>Pseudomonadati</taxon>
        <taxon>Pseudomonadota</taxon>
        <taxon>Gammaproteobacteria</taxon>
        <taxon>Moraxellales</taxon>
        <taxon>Moraxellaceae</taxon>
        <taxon>Moraxella</taxon>
    </lineage>
</organism>
<dbReference type="OrthoDB" id="8141487at2"/>
<dbReference type="Pfam" id="PF07352">
    <property type="entry name" value="Phage_Mu_Gam"/>
    <property type="match status" value="1"/>
</dbReference>
<accession>A0A378R1A0</accession>
<sequence>MKKPTKTKAKALQACQSLDEAQVIIKTIGEHNREITRLTGQMNDEVADITQSYAEKINPLKLAIDELTPKLQIWCEANRAMLLKDGGKTANLITGEVSWRIRPPSVSLRKIDEVIERLERFGLHRFIRTKKEVNKDAILNEPNAVTDINGITISTGVEDFIVSPFEIDVKP</sequence>
<gene>
    <name evidence="1" type="ORF">NCTC12877_01573</name>
</gene>
<keyword evidence="2" id="KW-1185">Reference proteome</keyword>
<dbReference type="SUPFAM" id="SSF161266">
    <property type="entry name" value="Gam-like"/>
    <property type="match status" value="1"/>
</dbReference>
<dbReference type="STRING" id="1122244.GCA_000426885_00041"/>
<evidence type="ECO:0000313" key="1">
    <source>
        <dbReference type="EMBL" id="STZ08569.1"/>
    </source>
</evidence>
<dbReference type="GO" id="GO:0042262">
    <property type="term" value="P:DNA protection"/>
    <property type="evidence" value="ECO:0007669"/>
    <property type="project" value="InterPro"/>
</dbReference>
<dbReference type="EMBL" id="UGQB01000004">
    <property type="protein sequence ID" value="STZ08569.1"/>
    <property type="molecule type" value="Genomic_DNA"/>
</dbReference>
<reference evidence="1 2" key="1">
    <citation type="submission" date="2018-06" db="EMBL/GenBank/DDBJ databases">
        <authorList>
            <consortium name="Pathogen Informatics"/>
            <person name="Doyle S."/>
        </authorList>
    </citation>
    <scope>NUCLEOTIDE SEQUENCE [LARGE SCALE GENOMIC DNA]</scope>
    <source>
        <strain evidence="1 2">NCTC12877</strain>
    </source>
</reference>
<name>A0A378R1A0_9GAMM</name>